<dbReference type="InterPro" id="IPR018037">
    <property type="entry name" value="FixH_proteobacterial"/>
</dbReference>
<evidence type="ECO:0000313" key="1">
    <source>
        <dbReference type="EMBL" id="KEP70243.1"/>
    </source>
</evidence>
<dbReference type="eggNOG" id="COG5456">
    <property type="taxonomic scope" value="Bacteria"/>
</dbReference>
<name>A0A074TMR7_9RHOB</name>
<dbReference type="Pfam" id="PF05751">
    <property type="entry name" value="FixH"/>
    <property type="match status" value="1"/>
</dbReference>
<organism evidence="1 2">
    <name type="scientific">Thioclava dalianensis</name>
    <dbReference type="NCBI Taxonomy" id="1185766"/>
    <lineage>
        <taxon>Bacteria</taxon>
        <taxon>Pseudomonadati</taxon>
        <taxon>Pseudomonadota</taxon>
        <taxon>Alphaproteobacteria</taxon>
        <taxon>Rhodobacterales</taxon>
        <taxon>Paracoccaceae</taxon>
        <taxon>Thioclava</taxon>
    </lineage>
</organism>
<protein>
    <submittedName>
        <fullName evidence="1">FixH protein</fullName>
    </submittedName>
</protein>
<keyword evidence="2" id="KW-1185">Reference proteome</keyword>
<dbReference type="EMBL" id="JHEH01000007">
    <property type="protein sequence ID" value="KEP70243.1"/>
    <property type="molecule type" value="Genomic_DNA"/>
</dbReference>
<evidence type="ECO:0000313" key="2">
    <source>
        <dbReference type="Proteomes" id="UP000027725"/>
    </source>
</evidence>
<dbReference type="PIRSF" id="PIRSF011386">
    <property type="entry name" value="FixH"/>
    <property type="match status" value="1"/>
</dbReference>
<sequence length="154" mass="16557">MSTTAKPMTGRKVLLIALSAFGVIITVNLVMAWNAVSTFPGLEVHNSYVASQVFDKNRAAQEALGWTVTPDYHNGLLSLTIRDADGLPAKVGELSAVVGRTTHTREDITPDFVQQGGSYVAPMSLTSGAWLVHLDAKAADGTLFRQRLELFVKG</sequence>
<dbReference type="OrthoDB" id="1495896at2"/>
<dbReference type="Proteomes" id="UP000027725">
    <property type="component" value="Unassembled WGS sequence"/>
</dbReference>
<comment type="caution">
    <text evidence="1">The sequence shown here is derived from an EMBL/GenBank/DDBJ whole genome shotgun (WGS) entry which is preliminary data.</text>
</comment>
<dbReference type="STRING" id="1185766.SAMN05216224_101494"/>
<gene>
    <name evidence="1" type="ORF">DL1_19180</name>
</gene>
<dbReference type="InterPro" id="IPR008620">
    <property type="entry name" value="FixH"/>
</dbReference>
<proteinExistence type="predicted"/>
<dbReference type="AlphaFoldDB" id="A0A074TMR7"/>
<reference evidence="1 2" key="1">
    <citation type="submission" date="2014-03" db="EMBL/GenBank/DDBJ databases">
        <title>The draft genome sequence of Thioclava dalianensis DLFJ1-1.</title>
        <authorList>
            <person name="Lai Q."/>
            <person name="Shao Z."/>
        </authorList>
    </citation>
    <scope>NUCLEOTIDE SEQUENCE [LARGE SCALE GENOMIC DNA]</scope>
    <source>
        <strain evidence="1 2">DLFJ1-1</strain>
    </source>
</reference>
<dbReference type="RefSeq" id="WP_051693426.1">
    <property type="nucleotide sequence ID" value="NZ_FOVB01000001.1"/>
</dbReference>
<accession>A0A074TMR7</accession>